<feature type="region of interest" description="Disordered" evidence="1">
    <location>
        <begin position="1"/>
        <end position="57"/>
    </location>
</feature>
<reference evidence="2 3" key="1">
    <citation type="submission" date="2021-04" db="EMBL/GenBank/DDBJ databases">
        <authorList>
            <person name="De Guttry C."/>
            <person name="Zahm M."/>
            <person name="Klopp C."/>
            <person name="Cabau C."/>
            <person name="Louis A."/>
            <person name="Berthelot C."/>
            <person name="Parey E."/>
            <person name="Roest Crollius H."/>
            <person name="Montfort J."/>
            <person name="Robinson-Rechavi M."/>
            <person name="Bucao C."/>
            <person name="Bouchez O."/>
            <person name="Gislard M."/>
            <person name="Lluch J."/>
            <person name="Milhes M."/>
            <person name="Lampietro C."/>
            <person name="Lopez Roques C."/>
            <person name="Donnadieu C."/>
            <person name="Braasch I."/>
            <person name="Desvignes T."/>
            <person name="Postlethwait J."/>
            <person name="Bobe J."/>
            <person name="Wedekind C."/>
            <person name="Guiguen Y."/>
        </authorList>
    </citation>
    <scope>NUCLEOTIDE SEQUENCE [LARGE SCALE GENOMIC DNA]</scope>
    <source>
        <strain evidence="2">Cs_M1</strain>
        <tissue evidence="2">Blood</tissue>
    </source>
</reference>
<keyword evidence="3" id="KW-1185">Reference proteome</keyword>
<dbReference type="AlphaFoldDB" id="A0AAN8QLR2"/>
<dbReference type="Proteomes" id="UP001356427">
    <property type="component" value="Unassembled WGS sequence"/>
</dbReference>
<sequence>MTVNPRRSFRTGQNASGNSALTVEEHLKGTELSSKLHTRTMTKTPLGCERAFDQEGE</sequence>
<evidence type="ECO:0000256" key="1">
    <source>
        <dbReference type="SAM" id="MobiDB-lite"/>
    </source>
</evidence>
<dbReference type="EMBL" id="JAGTTL010000019">
    <property type="protein sequence ID" value="KAK6308000.1"/>
    <property type="molecule type" value="Genomic_DNA"/>
</dbReference>
<name>A0AAN8QLR2_9TELE</name>
<evidence type="ECO:0000313" key="3">
    <source>
        <dbReference type="Proteomes" id="UP001356427"/>
    </source>
</evidence>
<comment type="caution">
    <text evidence="2">The sequence shown here is derived from an EMBL/GenBank/DDBJ whole genome shotgun (WGS) entry which is preliminary data.</text>
</comment>
<accession>A0AAN8QLR2</accession>
<feature type="compositionally biased region" description="Polar residues" evidence="1">
    <location>
        <begin position="31"/>
        <end position="43"/>
    </location>
</feature>
<evidence type="ECO:0000313" key="2">
    <source>
        <dbReference type="EMBL" id="KAK6308000.1"/>
    </source>
</evidence>
<proteinExistence type="predicted"/>
<feature type="compositionally biased region" description="Polar residues" evidence="1">
    <location>
        <begin position="1"/>
        <end position="21"/>
    </location>
</feature>
<organism evidence="2 3">
    <name type="scientific">Coregonus suidteri</name>
    <dbReference type="NCBI Taxonomy" id="861788"/>
    <lineage>
        <taxon>Eukaryota</taxon>
        <taxon>Metazoa</taxon>
        <taxon>Chordata</taxon>
        <taxon>Craniata</taxon>
        <taxon>Vertebrata</taxon>
        <taxon>Euteleostomi</taxon>
        <taxon>Actinopterygii</taxon>
        <taxon>Neopterygii</taxon>
        <taxon>Teleostei</taxon>
        <taxon>Protacanthopterygii</taxon>
        <taxon>Salmoniformes</taxon>
        <taxon>Salmonidae</taxon>
        <taxon>Coregoninae</taxon>
        <taxon>Coregonus</taxon>
    </lineage>
</organism>
<gene>
    <name evidence="2" type="ORF">J4Q44_G00212710</name>
</gene>
<protein>
    <submittedName>
        <fullName evidence="2">Uncharacterized protein</fullName>
    </submittedName>
</protein>